<feature type="transmembrane region" description="Helical" evidence="15">
    <location>
        <begin position="228"/>
        <end position="244"/>
    </location>
</feature>
<evidence type="ECO:0000256" key="13">
    <source>
        <dbReference type="ARBA" id="ARBA00039103"/>
    </source>
</evidence>
<evidence type="ECO:0000256" key="9">
    <source>
        <dbReference type="ARBA" id="ARBA00022840"/>
    </source>
</evidence>
<dbReference type="InterPro" id="IPR017969">
    <property type="entry name" value="Heavy-metal-associated_CS"/>
</dbReference>
<dbReference type="InterPro" id="IPR018303">
    <property type="entry name" value="ATPase_P-typ_P_site"/>
</dbReference>
<protein>
    <recommendedName>
        <fullName evidence="13">Cd(2+)-exporting ATPase</fullName>
        <ecNumber evidence="13">7.2.2.21</ecNumber>
    </recommendedName>
</protein>
<dbReference type="GO" id="GO:0008551">
    <property type="term" value="F:P-type cadmium transporter activity"/>
    <property type="evidence" value="ECO:0007669"/>
    <property type="project" value="UniProtKB-EC"/>
</dbReference>
<dbReference type="NCBIfam" id="TIGR01525">
    <property type="entry name" value="ATPase-IB_hvy"/>
    <property type="match status" value="1"/>
</dbReference>
<dbReference type="PROSITE" id="PS01047">
    <property type="entry name" value="HMA_1"/>
    <property type="match status" value="2"/>
</dbReference>
<evidence type="ECO:0000256" key="10">
    <source>
        <dbReference type="ARBA" id="ARBA00022967"/>
    </source>
</evidence>
<dbReference type="RefSeq" id="WP_117581934.1">
    <property type="nucleotide sequence ID" value="NZ_QUSL01000022.1"/>
</dbReference>
<comment type="subcellular location">
    <subcellularLocation>
        <location evidence="1">Cell membrane</location>
        <topology evidence="1">Multi-pass membrane protein</topology>
    </subcellularLocation>
</comment>
<keyword evidence="6 15" id="KW-0812">Transmembrane</keyword>
<keyword evidence="10" id="KW-1278">Translocase</keyword>
<dbReference type="EMBL" id="QUSL01000022">
    <property type="protein sequence ID" value="RGD83683.1"/>
    <property type="molecule type" value="Genomic_DNA"/>
</dbReference>
<dbReference type="SUPFAM" id="SSF81665">
    <property type="entry name" value="Calcium ATPase, transmembrane domain M"/>
    <property type="match status" value="1"/>
</dbReference>
<dbReference type="GO" id="GO:0046872">
    <property type="term" value="F:metal ion binding"/>
    <property type="evidence" value="ECO:0007669"/>
    <property type="project" value="UniProtKB-KW"/>
</dbReference>
<name>A0A3E3EBG0_9FIRM</name>
<keyword evidence="8 15" id="KW-0547">Nucleotide-binding</keyword>
<dbReference type="SFLD" id="SFLDS00003">
    <property type="entry name" value="Haloacid_Dehalogenase"/>
    <property type="match status" value="1"/>
</dbReference>
<dbReference type="PRINTS" id="PR00119">
    <property type="entry name" value="CATATPASE"/>
</dbReference>
<comment type="similarity">
    <text evidence="2 15">Belongs to the cation transport ATPase (P-type) (TC 3.A.3) family. Type IB subfamily.</text>
</comment>
<dbReference type="Gene3D" id="2.70.150.10">
    <property type="entry name" value="Calcium-transporting ATPase, cytoplasmic transduction domain A"/>
    <property type="match status" value="1"/>
</dbReference>
<dbReference type="Pfam" id="PF00403">
    <property type="entry name" value="HMA"/>
    <property type="match status" value="2"/>
</dbReference>
<keyword evidence="5" id="KW-0597">Phosphoprotein</keyword>
<evidence type="ECO:0000256" key="15">
    <source>
        <dbReference type="RuleBase" id="RU362081"/>
    </source>
</evidence>
<dbReference type="InterPro" id="IPR008250">
    <property type="entry name" value="ATPase_P-typ_transduc_dom_A_sf"/>
</dbReference>
<dbReference type="InterPro" id="IPR023214">
    <property type="entry name" value="HAD_sf"/>
</dbReference>
<dbReference type="SUPFAM" id="SSF55008">
    <property type="entry name" value="HMA, heavy metal-associated domain"/>
    <property type="match status" value="2"/>
</dbReference>
<dbReference type="SFLD" id="SFLDG00002">
    <property type="entry name" value="C1.7:_P-type_atpase_like"/>
    <property type="match status" value="1"/>
</dbReference>
<evidence type="ECO:0000256" key="2">
    <source>
        <dbReference type="ARBA" id="ARBA00006024"/>
    </source>
</evidence>
<evidence type="ECO:0000256" key="3">
    <source>
        <dbReference type="ARBA" id="ARBA00022475"/>
    </source>
</evidence>
<comment type="catalytic activity">
    <reaction evidence="14">
        <text>Cd(2+)(in) + ATP + H2O = Cd(2+)(out) + ADP + phosphate + H(+)</text>
        <dbReference type="Rhea" id="RHEA:12132"/>
        <dbReference type="ChEBI" id="CHEBI:15377"/>
        <dbReference type="ChEBI" id="CHEBI:15378"/>
        <dbReference type="ChEBI" id="CHEBI:30616"/>
        <dbReference type="ChEBI" id="CHEBI:43474"/>
        <dbReference type="ChEBI" id="CHEBI:48775"/>
        <dbReference type="ChEBI" id="CHEBI:456216"/>
        <dbReference type="EC" id="7.2.2.21"/>
    </reaction>
</comment>
<dbReference type="InterPro" id="IPR023299">
    <property type="entry name" value="ATPase_P-typ_cyto_dom_N"/>
</dbReference>
<evidence type="ECO:0000256" key="4">
    <source>
        <dbReference type="ARBA" id="ARBA00022539"/>
    </source>
</evidence>
<dbReference type="InterPro" id="IPR006121">
    <property type="entry name" value="HMA_dom"/>
</dbReference>
<dbReference type="Pfam" id="PF00702">
    <property type="entry name" value="Hydrolase"/>
    <property type="match status" value="1"/>
</dbReference>
<evidence type="ECO:0000256" key="8">
    <source>
        <dbReference type="ARBA" id="ARBA00022741"/>
    </source>
</evidence>
<evidence type="ECO:0000256" key="6">
    <source>
        <dbReference type="ARBA" id="ARBA00022692"/>
    </source>
</evidence>
<dbReference type="SFLD" id="SFLDF00027">
    <property type="entry name" value="p-type_atpase"/>
    <property type="match status" value="1"/>
</dbReference>
<dbReference type="EC" id="7.2.2.21" evidence="13"/>
<keyword evidence="12 15" id="KW-0472">Membrane</keyword>
<feature type="transmembrane region" description="Helical" evidence="15">
    <location>
        <begin position="779"/>
        <end position="798"/>
    </location>
</feature>
<evidence type="ECO:0000259" key="16">
    <source>
        <dbReference type="PROSITE" id="PS50846"/>
    </source>
</evidence>
<evidence type="ECO:0000256" key="7">
    <source>
        <dbReference type="ARBA" id="ARBA00022723"/>
    </source>
</evidence>
<dbReference type="InterPro" id="IPR036412">
    <property type="entry name" value="HAD-like_sf"/>
</dbReference>
<dbReference type="InterPro" id="IPR027256">
    <property type="entry name" value="P-typ_ATPase_IB"/>
</dbReference>
<dbReference type="PANTHER" id="PTHR48085">
    <property type="entry name" value="CADMIUM/ZINC-TRANSPORTING ATPASE HMA2-RELATED"/>
    <property type="match status" value="1"/>
</dbReference>
<dbReference type="GO" id="GO:0005524">
    <property type="term" value="F:ATP binding"/>
    <property type="evidence" value="ECO:0007669"/>
    <property type="project" value="UniProtKB-UniRule"/>
</dbReference>
<keyword evidence="7 15" id="KW-0479">Metal-binding</keyword>
<feature type="transmembrane region" description="Helical" evidence="15">
    <location>
        <begin position="804"/>
        <end position="822"/>
    </location>
</feature>
<evidence type="ECO:0000256" key="12">
    <source>
        <dbReference type="ARBA" id="ARBA00023136"/>
    </source>
</evidence>
<dbReference type="PANTHER" id="PTHR48085:SF5">
    <property type="entry name" value="CADMIUM_ZINC-TRANSPORTING ATPASE HMA4-RELATED"/>
    <property type="match status" value="1"/>
</dbReference>
<evidence type="ECO:0000256" key="11">
    <source>
        <dbReference type="ARBA" id="ARBA00022989"/>
    </source>
</evidence>
<dbReference type="InterPro" id="IPR051014">
    <property type="entry name" value="Cation_Transport_ATPase_IB"/>
</dbReference>
<dbReference type="SUPFAM" id="SSF81653">
    <property type="entry name" value="Calcium ATPase, transduction domain A"/>
    <property type="match status" value="1"/>
</dbReference>
<dbReference type="Proteomes" id="UP000261032">
    <property type="component" value="Unassembled WGS sequence"/>
</dbReference>
<feature type="transmembrane region" description="Helical" evidence="15">
    <location>
        <begin position="250"/>
        <end position="266"/>
    </location>
</feature>
<dbReference type="Gene3D" id="3.30.70.100">
    <property type="match status" value="2"/>
</dbReference>
<sequence>MKLKYSLKGLDCANCAQKVQERVSKLENVRECSVVFATTKMFVETDTDLFDESKIVEAVKSVEPDVEVINLSKNGQDYNVSNNHEECNGEHDHKHHHDHEKCGCGHEHEHHHDHKECSCGHDHEHNIESVQHGDLKGAINIKISGLDCANCAMKVEQAINKMNEIDEAMIIFSTETLKVKPKTSIAQNELLKKLQKVVDQVEDDVTLTLKDEIKVVEKPKLFVPKEHLGLIGGTLVYIAGIIAGEFDYAAIVYGIAYLLVGYKVILKALKNIRRGEVFDENFLMCIATIGAFCISDYKEAIAVMLFYSVGEIFQAYAVNKTRTSISSLMDLKSDYANLLVGEEIKKVAPEEIKIGDEIIVKVGEKVPLDGVVLEGASTLDTSSLTGETLPRNVSKGDEVLAGVVNLTGIINLKVSQVYEDSTVSRILDLVENAASKKAPIEQFITRFARIYTPTVVFLAVALAIVPMLIFKDAVFTDWLYRALTFLVVSCPCALVISIPLGLYAGLGKASKVGALIKGGNYLELLKDIDTVVFDKTGTLTEGNFEVVEINGADDLLMLGAYGESMSNHPIAKSILRKYGQEIDQKRISDFKEIAGKGIEVKIDDKVYNLGNKSYIEGLGITVNIPSTVGTVVHIVCQGKYLGNIVVADKIKETTIEGIKHLKKYGIKNTVMLTGDRSEVAEDIAKKIGIDTVYSELLPQDKVIQVETLINQGAKLSFVGDGINDAPVLARADLGIAMGGVGSDAAIEAADIVLMNDDIVTIGEAISISQKTNKILKQNVTFTLIIKIGVLLLTMFGYANMWMGVFADVGVTLIAILNSMRILR</sequence>
<comment type="caution">
    <text evidence="17">The sequence shown here is derived from an EMBL/GenBank/DDBJ whole genome shotgun (WGS) entry which is preliminary data.</text>
</comment>
<dbReference type="Gene3D" id="3.40.50.1000">
    <property type="entry name" value="HAD superfamily/HAD-like"/>
    <property type="match status" value="1"/>
</dbReference>
<keyword evidence="17" id="KW-0378">Hydrolase</keyword>
<dbReference type="InterPro" id="IPR036163">
    <property type="entry name" value="HMA_dom_sf"/>
</dbReference>
<dbReference type="SUPFAM" id="SSF56784">
    <property type="entry name" value="HAD-like"/>
    <property type="match status" value="1"/>
</dbReference>
<dbReference type="InterPro" id="IPR001757">
    <property type="entry name" value="P_typ_ATPase"/>
</dbReference>
<reference evidence="17 18" key="1">
    <citation type="submission" date="2018-08" db="EMBL/GenBank/DDBJ databases">
        <title>A genome reference for cultivated species of the human gut microbiota.</title>
        <authorList>
            <person name="Zou Y."/>
            <person name="Xue W."/>
            <person name="Luo G."/>
        </authorList>
    </citation>
    <scope>NUCLEOTIDE SEQUENCE [LARGE SCALE GENOMIC DNA]</scope>
    <source>
        <strain evidence="17 18">OM06-4</strain>
    </source>
</reference>
<evidence type="ECO:0000256" key="1">
    <source>
        <dbReference type="ARBA" id="ARBA00004651"/>
    </source>
</evidence>
<evidence type="ECO:0000313" key="18">
    <source>
        <dbReference type="Proteomes" id="UP000261032"/>
    </source>
</evidence>
<feature type="transmembrane region" description="Helical" evidence="15">
    <location>
        <begin position="450"/>
        <end position="470"/>
    </location>
</feature>
<dbReference type="PROSITE" id="PS00154">
    <property type="entry name" value="ATPASE_E1_E2"/>
    <property type="match status" value="1"/>
</dbReference>
<dbReference type="GO" id="GO:0016887">
    <property type="term" value="F:ATP hydrolysis activity"/>
    <property type="evidence" value="ECO:0007669"/>
    <property type="project" value="InterPro"/>
</dbReference>
<gene>
    <name evidence="17" type="primary">cadA</name>
    <name evidence="17" type="ORF">DXB93_12910</name>
</gene>
<dbReference type="NCBIfam" id="TIGR01512">
    <property type="entry name" value="ATPase-IB2_Cd"/>
    <property type="match status" value="1"/>
</dbReference>
<dbReference type="FunFam" id="2.70.150.10:FF:000002">
    <property type="entry name" value="Copper-transporting ATPase 1, putative"/>
    <property type="match status" value="1"/>
</dbReference>
<dbReference type="PRINTS" id="PR00941">
    <property type="entry name" value="CDATPASE"/>
</dbReference>
<dbReference type="PROSITE" id="PS50846">
    <property type="entry name" value="HMA_2"/>
    <property type="match status" value="2"/>
</dbReference>
<keyword evidence="11 15" id="KW-1133">Transmembrane helix</keyword>
<dbReference type="NCBIfam" id="TIGR01494">
    <property type="entry name" value="ATPase_P-type"/>
    <property type="match status" value="1"/>
</dbReference>
<dbReference type="CDD" id="cd00371">
    <property type="entry name" value="HMA"/>
    <property type="match status" value="2"/>
</dbReference>
<organism evidence="17 18">
    <name type="scientific">Thomasclavelia ramosa</name>
    <dbReference type="NCBI Taxonomy" id="1547"/>
    <lineage>
        <taxon>Bacteria</taxon>
        <taxon>Bacillati</taxon>
        <taxon>Bacillota</taxon>
        <taxon>Erysipelotrichia</taxon>
        <taxon>Erysipelotrichales</taxon>
        <taxon>Coprobacillaceae</taxon>
        <taxon>Thomasclavelia</taxon>
    </lineage>
</organism>
<dbReference type="AlphaFoldDB" id="A0A3E3EBG0"/>
<feature type="domain" description="HMA" evidence="16">
    <location>
        <begin position="1"/>
        <end position="67"/>
    </location>
</feature>
<keyword evidence="3 15" id="KW-1003">Cell membrane</keyword>
<dbReference type="InterPro" id="IPR059000">
    <property type="entry name" value="ATPase_P-type_domA"/>
</dbReference>
<dbReference type="GO" id="GO:0005886">
    <property type="term" value="C:plasma membrane"/>
    <property type="evidence" value="ECO:0007669"/>
    <property type="project" value="UniProtKB-SubCell"/>
</dbReference>
<dbReference type="InterPro" id="IPR044492">
    <property type="entry name" value="P_typ_ATPase_HD_dom"/>
</dbReference>
<dbReference type="InterPro" id="IPR023298">
    <property type="entry name" value="ATPase_P-typ_TM_dom_sf"/>
</dbReference>
<keyword evidence="9 15" id="KW-0067">ATP-binding</keyword>
<evidence type="ECO:0000256" key="14">
    <source>
        <dbReference type="ARBA" id="ARBA00049338"/>
    </source>
</evidence>
<accession>A0A3E3EBG0</accession>
<feature type="transmembrane region" description="Helical" evidence="15">
    <location>
        <begin position="482"/>
        <end position="506"/>
    </location>
</feature>
<dbReference type="Gene3D" id="3.40.1110.10">
    <property type="entry name" value="Calcium-transporting ATPase, cytoplasmic domain N"/>
    <property type="match status" value="1"/>
</dbReference>
<keyword evidence="4" id="KW-0104">Cadmium</keyword>
<evidence type="ECO:0000313" key="17">
    <source>
        <dbReference type="EMBL" id="RGD83683.1"/>
    </source>
</evidence>
<dbReference type="Pfam" id="PF00122">
    <property type="entry name" value="E1-E2_ATPase"/>
    <property type="match status" value="1"/>
</dbReference>
<feature type="domain" description="HMA" evidence="16">
    <location>
        <begin position="137"/>
        <end position="202"/>
    </location>
</feature>
<evidence type="ECO:0000256" key="5">
    <source>
        <dbReference type="ARBA" id="ARBA00022553"/>
    </source>
</evidence>
<proteinExistence type="inferred from homology"/>